<dbReference type="AlphaFoldDB" id="A0A813JZY7"/>
<dbReference type="Gene3D" id="3.40.250.10">
    <property type="entry name" value="Rhodanese-like domain"/>
    <property type="match status" value="1"/>
</dbReference>
<comment type="caution">
    <text evidence="2">The sequence shown here is derived from an EMBL/GenBank/DDBJ whole genome shotgun (WGS) entry which is preliminary data.</text>
</comment>
<dbReference type="SMART" id="SM00450">
    <property type="entry name" value="RHOD"/>
    <property type="match status" value="1"/>
</dbReference>
<dbReference type="InterPro" id="IPR036873">
    <property type="entry name" value="Rhodanese-like_dom_sf"/>
</dbReference>
<dbReference type="InterPro" id="IPR001763">
    <property type="entry name" value="Rhodanese-like_dom"/>
</dbReference>
<name>A0A813JZY7_POLGL</name>
<dbReference type="SUPFAM" id="SSF52821">
    <property type="entry name" value="Rhodanese/Cell cycle control phosphatase"/>
    <property type="match status" value="1"/>
</dbReference>
<dbReference type="PANTHER" id="PTHR43268">
    <property type="entry name" value="THIOSULFATE SULFURTRANSFERASE/RHODANESE-LIKE DOMAIN-CONTAINING PROTEIN 2"/>
    <property type="match status" value="1"/>
</dbReference>
<reference evidence="2" key="1">
    <citation type="submission" date="2021-02" db="EMBL/GenBank/DDBJ databases">
        <authorList>
            <person name="Dougan E. K."/>
            <person name="Rhodes N."/>
            <person name="Thang M."/>
            <person name="Chan C."/>
        </authorList>
    </citation>
    <scope>NUCLEOTIDE SEQUENCE</scope>
</reference>
<dbReference type="PANTHER" id="PTHR43268:SF3">
    <property type="entry name" value="RHODANESE-LIKE DOMAIN-CONTAINING PROTEIN 7-RELATED"/>
    <property type="match status" value="1"/>
</dbReference>
<dbReference type="InterPro" id="IPR020936">
    <property type="entry name" value="TrhO"/>
</dbReference>
<gene>
    <name evidence="2" type="ORF">PGLA2088_LOCUS25188</name>
</gene>
<dbReference type="Pfam" id="PF00581">
    <property type="entry name" value="Rhodanese"/>
    <property type="match status" value="1"/>
</dbReference>
<organism evidence="2 3">
    <name type="scientific">Polarella glacialis</name>
    <name type="common">Dinoflagellate</name>
    <dbReference type="NCBI Taxonomy" id="89957"/>
    <lineage>
        <taxon>Eukaryota</taxon>
        <taxon>Sar</taxon>
        <taxon>Alveolata</taxon>
        <taxon>Dinophyceae</taxon>
        <taxon>Suessiales</taxon>
        <taxon>Suessiaceae</taxon>
        <taxon>Polarella</taxon>
    </lineage>
</organism>
<feature type="non-terminal residue" evidence="2">
    <location>
        <position position="1"/>
    </location>
</feature>
<dbReference type="EMBL" id="CAJNNW010026659">
    <property type="protein sequence ID" value="CAE8686886.1"/>
    <property type="molecule type" value="Genomic_DNA"/>
</dbReference>
<dbReference type="PROSITE" id="PS50206">
    <property type="entry name" value="RHODANESE_3"/>
    <property type="match status" value="1"/>
</dbReference>
<evidence type="ECO:0000313" key="2">
    <source>
        <dbReference type="EMBL" id="CAE8686886.1"/>
    </source>
</evidence>
<evidence type="ECO:0000259" key="1">
    <source>
        <dbReference type="PROSITE" id="PS50206"/>
    </source>
</evidence>
<dbReference type="Proteomes" id="UP000626109">
    <property type="component" value="Unassembled WGS sequence"/>
</dbReference>
<feature type="domain" description="Rhodanese" evidence="1">
    <location>
        <begin position="384"/>
        <end position="478"/>
    </location>
</feature>
<protein>
    <recommendedName>
        <fullName evidence="1">Rhodanese domain-containing protein</fullName>
    </recommendedName>
</protein>
<proteinExistence type="predicted"/>
<evidence type="ECO:0000313" key="3">
    <source>
        <dbReference type="Proteomes" id="UP000626109"/>
    </source>
</evidence>
<sequence>MFMFMTPCCCVEDEHGTLVEVMPSVIDDAALGEDVKQDWDEHVFDEKLKTMAEPVDLAGAVAAEQISKEPEAEAAPESEEALSVQGSVVVEEPLLFQRTTFDVDIEKGGEKLGMYFDLLDTNICLIKGLEKGFPMDKWNKTCPEEKAVKHMDRLLSVNGKTGTLSELIKVMQDKVPLKLHLQRPTELQVSLVRTTKLGLALDFNDTSVGVSITEAGFGVKRTKCLMTSWITCATKLEMAVCEGQASQDLIVRGLTLACSQAHDQLNVNGKSVTFQLNGETLICVTVSVTVVKVDNPEEEALYQKAWCRYASFVADRFLAKEGSGGVPLLCKLDPVPESAFPKLRVKARKELVSLGPELQDMDLQDRGEELSPSEWAEQLRGVKMGAPGRVLDVRNSFEWEMGHFALADQPAAVEYAATTTASMGLEAESKDIPVYMYCTGGIRCEFLGAALRRKGYQNVYRLKGGVHYYGNTVGAEGWEGRLFVFDRRNSVCVGAEGEAAAGSSCR</sequence>
<accession>A0A813JZY7</accession>